<proteinExistence type="predicted"/>
<evidence type="ECO:0000313" key="2">
    <source>
        <dbReference type="Proteomes" id="UP001177670"/>
    </source>
</evidence>
<organism evidence="1 2">
    <name type="scientific">Melipona bicolor</name>
    <dbReference type="NCBI Taxonomy" id="60889"/>
    <lineage>
        <taxon>Eukaryota</taxon>
        <taxon>Metazoa</taxon>
        <taxon>Ecdysozoa</taxon>
        <taxon>Arthropoda</taxon>
        <taxon>Hexapoda</taxon>
        <taxon>Insecta</taxon>
        <taxon>Pterygota</taxon>
        <taxon>Neoptera</taxon>
        <taxon>Endopterygota</taxon>
        <taxon>Hymenoptera</taxon>
        <taxon>Apocrita</taxon>
        <taxon>Aculeata</taxon>
        <taxon>Apoidea</taxon>
        <taxon>Anthophila</taxon>
        <taxon>Apidae</taxon>
        <taxon>Melipona</taxon>
    </lineage>
</organism>
<sequence>MDKPFTEPCVTKREEEVKDIDCRPSAKVKLLKIISQVDKDRTDKKKASKAEDELQETRILPWRSEYQDTVSKLGNEVNARMFKNLEVARETQSACMQHGRQTIYVGQTNNTPRQILCDNA</sequence>
<name>A0AA40KWY1_9HYME</name>
<dbReference type="AlphaFoldDB" id="A0AA40KWY1"/>
<gene>
    <name evidence="1" type="ORF">K0M31_000550</name>
</gene>
<dbReference type="Proteomes" id="UP001177670">
    <property type="component" value="Unassembled WGS sequence"/>
</dbReference>
<comment type="caution">
    <text evidence="1">The sequence shown here is derived from an EMBL/GenBank/DDBJ whole genome shotgun (WGS) entry which is preliminary data.</text>
</comment>
<reference evidence="1" key="1">
    <citation type="submission" date="2021-10" db="EMBL/GenBank/DDBJ databases">
        <title>Melipona bicolor Genome sequencing and assembly.</title>
        <authorList>
            <person name="Araujo N.S."/>
            <person name="Arias M.C."/>
        </authorList>
    </citation>
    <scope>NUCLEOTIDE SEQUENCE</scope>
    <source>
        <strain evidence="1">USP_2M_L1-L4_2017</strain>
        <tissue evidence="1">Whole body</tissue>
    </source>
</reference>
<dbReference type="EMBL" id="JAHYIQ010000001">
    <property type="protein sequence ID" value="KAK1135980.1"/>
    <property type="molecule type" value="Genomic_DNA"/>
</dbReference>
<accession>A0AA40KWY1</accession>
<keyword evidence="2" id="KW-1185">Reference proteome</keyword>
<protein>
    <submittedName>
        <fullName evidence="1">Uncharacterized protein</fullName>
    </submittedName>
</protein>
<evidence type="ECO:0000313" key="1">
    <source>
        <dbReference type="EMBL" id="KAK1135980.1"/>
    </source>
</evidence>